<evidence type="ECO:0000313" key="5">
    <source>
        <dbReference type="Proteomes" id="UP000295703"/>
    </source>
</evidence>
<dbReference type="EMBL" id="RYZW01000041">
    <property type="protein sequence ID" value="TDZ59705.1"/>
    <property type="molecule type" value="Genomic_DNA"/>
</dbReference>
<keyword evidence="5" id="KW-1185">Reference proteome</keyword>
<organism evidence="4 5">
    <name type="scientific">Colletotrichum trifolii</name>
    <dbReference type="NCBI Taxonomy" id="5466"/>
    <lineage>
        <taxon>Eukaryota</taxon>
        <taxon>Fungi</taxon>
        <taxon>Dikarya</taxon>
        <taxon>Ascomycota</taxon>
        <taxon>Pezizomycotina</taxon>
        <taxon>Sordariomycetes</taxon>
        <taxon>Hypocreomycetidae</taxon>
        <taxon>Glomerellales</taxon>
        <taxon>Glomerellaceae</taxon>
        <taxon>Colletotrichum</taxon>
        <taxon>Colletotrichum orbiculare species complex</taxon>
    </lineage>
</organism>
<protein>
    <submittedName>
        <fullName evidence="4">ABC transporter FUM19</fullName>
    </submittedName>
</protein>
<evidence type="ECO:0000256" key="2">
    <source>
        <dbReference type="ARBA" id="ARBA00022989"/>
    </source>
</evidence>
<dbReference type="STRING" id="5466.A0A4R8RFM0"/>
<evidence type="ECO:0000256" key="3">
    <source>
        <dbReference type="ARBA" id="ARBA00023136"/>
    </source>
</evidence>
<evidence type="ECO:0000256" key="1">
    <source>
        <dbReference type="ARBA" id="ARBA00022692"/>
    </source>
</evidence>
<keyword evidence="1" id="KW-0812">Transmembrane</keyword>
<sequence length="97" mass="10930">MATSLALYWYYQERFIHMLRSILISAVYHKTTRVDLSAADESTALTLINSDVERIKAGFLQIHEYWANSIEAALACWLLQRKIGAAFAAPVGVVLLE</sequence>
<dbReference type="GO" id="GO:0016020">
    <property type="term" value="C:membrane"/>
    <property type="evidence" value="ECO:0007669"/>
    <property type="project" value="InterPro"/>
</dbReference>
<dbReference type="InterPro" id="IPR036640">
    <property type="entry name" value="ABC1_TM_sf"/>
</dbReference>
<name>A0A4R8RFM0_COLTR</name>
<evidence type="ECO:0000313" key="4">
    <source>
        <dbReference type="EMBL" id="TDZ59705.1"/>
    </source>
</evidence>
<dbReference type="Gene3D" id="1.20.1560.10">
    <property type="entry name" value="ABC transporter type 1, transmembrane domain"/>
    <property type="match status" value="1"/>
</dbReference>
<dbReference type="AlphaFoldDB" id="A0A4R8RFM0"/>
<comment type="caution">
    <text evidence="4">The sequence shown here is derived from an EMBL/GenBank/DDBJ whole genome shotgun (WGS) entry which is preliminary data.</text>
</comment>
<dbReference type="Proteomes" id="UP000295703">
    <property type="component" value="Unassembled WGS sequence"/>
</dbReference>
<dbReference type="GO" id="GO:0005524">
    <property type="term" value="F:ATP binding"/>
    <property type="evidence" value="ECO:0007669"/>
    <property type="project" value="InterPro"/>
</dbReference>
<gene>
    <name evidence="4" type="ORF">CTRI78_v005142</name>
</gene>
<keyword evidence="2" id="KW-1133">Transmembrane helix</keyword>
<accession>A0A4R8RFM0</accession>
<keyword evidence="3" id="KW-0472">Membrane</keyword>
<reference evidence="4 5" key="1">
    <citation type="submission" date="2018-12" db="EMBL/GenBank/DDBJ databases">
        <title>Genome sequence and assembly of Colletotrichum trifolii.</title>
        <authorList>
            <person name="Gan P."/>
            <person name="Shirasu K."/>
        </authorList>
    </citation>
    <scope>NUCLEOTIDE SEQUENCE [LARGE SCALE GENOMIC DNA]</scope>
    <source>
        <strain evidence="4 5">543-2</strain>
    </source>
</reference>
<proteinExistence type="predicted"/>